<dbReference type="InterPro" id="IPR019775">
    <property type="entry name" value="WD40_repeat_CS"/>
</dbReference>
<feature type="compositionally biased region" description="Polar residues" evidence="10">
    <location>
        <begin position="555"/>
        <end position="567"/>
    </location>
</feature>
<feature type="region of interest" description="Disordered" evidence="10">
    <location>
        <begin position="1253"/>
        <end position="1290"/>
    </location>
</feature>
<dbReference type="InterPro" id="IPR015943">
    <property type="entry name" value="WD40/YVTN_repeat-like_dom_sf"/>
</dbReference>
<evidence type="ECO:0000259" key="11">
    <source>
        <dbReference type="SMART" id="SM01166"/>
    </source>
</evidence>
<protein>
    <recommendedName>
        <fullName evidence="9">Coronin</fullName>
    </recommendedName>
</protein>
<dbReference type="PROSITE" id="PS50294">
    <property type="entry name" value="WD_REPEATS_REGION"/>
    <property type="match status" value="2"/>
</dbReference>
<dbReference type="PROSITE" id="PS50082">
    <property type="entry name" value="WD_REPEATS_2"/>
    <property type="match status" value="5"/>
</dbReference>
<name>A0A7R9ESB1_9NEOP</name>
<evidence type="ECO:0000256" key="5">
    <source>
        <dbReference type="ARBA" id="ARBA00022737"/>
    </source>
</evidence>
<feature type="region of interest" description="Disordered" evidence="10">
    <location>
        <begin position="260"/>
        <end position="284"/>
    </location>
</feature>
<feature type="repeat" description="WD" evidence="8">
    <location>
        <begin position="992"/>
        <end position="1034"/>
    </location>
</feature>
<feature type="repeat" description="WD" evidence="8">
    <location>
        <begin position="167"/>
        <end position="208"/>
    </location>
</feature>
<feature type="repeat" description="WD" evidence="8">
    <location>
        <begin position="1035"/>
        <end position="1076"/>
    </location>
</feature>
<dbReference type="FunFam" id="2.130.10.10:FF:000076">
    <property type="entry name" value="Coronin"/>
    <property type="match status" value="1"/>
</dbReference>
<feature type="repeat" description="WD" evidence="8">
    <location>
        <begin position="125"/>
        <end position="166"/>
    </location>
</feature>
<dbReference type="Pfam" id="PF00400">
    <property type="entry name" value="WD40"/>
    <property type="match status" value="3"/>
</dbReference>
<dbReference type="PANTHER" id="PTHR10856">
    <property type="entry name" value="CORONIN"/>
    <property type="match status" value="1"/>
</dbReference>
<feature type="region of interest" description="Disordered" evidence="10">
    <location>
        <begin position="783"/>
        <end position="865"/>
    </location>
</feature>
<keyword evidence="5 9" id="KW-0677">Repeat</keyword>
<evidence type="ECO:0000256" key="9">
    <source>
        <dbReference type="RuleBase" id="RU280818"/>
    </source>
</evidence>
<feature type="compositionally biased region" description="Acidic residues" evidence="10">
    <location>
        <begin position="342"/>
        <end position="353"/>
    </location>
</feature>
<feature type="compositionally biased region" description="Low complexity" evidence="10">
    <location>
        <begin position="849"/>
        <end position="862"/>
    </location>
</feature>
<feature type="region of interest" description="Disordered" evidence="10">
    <location>
        <begin position="551"/>
        <end position="581"/>
    </location>
</feature>
<comment type="subcellular location">
    <subcellularLocation>
        <location evidence="1">Cytoplasm</location>
    </subcellularLocation>
</comment>
<evidence type="ECO:0000256" key="7">
    <source>
        <dbReference type="ARBA" id="ARBA00024838"/>
    </source>
</evidence>
<evidence type="ECO:0000256" key="8">
    <source>
        <dbReference type="PROSITE-ProRule" id="PRU00221"/>
    </source>
</evidence>
<dbReference type="InterPro" id="IPR024977">
    <property type="entry name" value="Apc4-like_WD40_dom"/>
</dbReference>
<feature type="domain" description="DUF1899" evidence="11">
    <location>
        <begin position="4"/>
        <end position="66"/>
    </location>
</feature>
<dbReference type="GO" id="GO:0005737">
    <property type="term" value="C:cytoplasm"/>
    <property type="evidence" value="ECO:0007669"/>
    <property type="project" value="UniProtKB-SubCell"/>
</dbReference>
<dbReference type="SMART" id="SM01167">
    <property type="entry name" value="DUF1900"/>
    <property type="match status" value="1"/>
</dbReference>
<dbReference type="PROSITE" id="PS00678">
    <property type="entry name" value="WD_REPEATS_1"/>
    <property type="match status" value="1"/>
</dbReference>
<feature type="domain" description="DUF1899" evidence="11">
    <location>
        <begin position="868"/>
        <end position="933"/>
    </location>
</feature>
<keyword evidence="4 8" id="KW-0853">WD repeat</keyword>
<keyword evidence="6" id="KW-0009">Actin-binding</keyword>
<comment type="function">
    <text evidence="7">F-actin regulator involved in anterograde Golgi to endosome transport: upon ubiquitination via 'Lys-33'-linked ubiquitin chains by the BCR(KLHL20) E3 ubiquitin ligase complex, interacts with EPS15 and localizes to the trans-Golgi network, where it promotes actin polymerization, thereby facilitating post-Golgi trafficking. May play a role in the maintenance of the Golgi apparatus morphology.</text>
</comment>
<organism evidence="12">
    <name type="scientific">Timema bartmani</name>
    <dbReference type="NCBI Taxonomy" id="61472"/>
    <lineage>
        <taxon>Eukaryota</taxon>
        <taxon>Metazoa</taxon>
        <taxon>Ecdysozoa</taxon>
        <taxon>Arthropoda</taxon>
        <taxon>Hexapoda</taxon>
        <taxon>Insecta</taxon>
        <taxon>Pterygota</taxon>
        <taxon>Neoptera</taxon>
        <taxon>Polyneoptera</taxon>
        <taxon>Phasmatodea</taxon>
        <taxon>Timematodea</taxon>
        <taxon>Timematoidea</taxon>
        <taxon>Timematidae</taxon>
        <taxon>Timema</taxon>
    </lineage>
</organism>
<dbReference type="SMART" id="SM01166">
    <property type="entry name" value="DUF1899"/>
    <property type="match status" value="2"/>
</dbReference>
<feature type="repeat" description="WD" evidence="8">
    <location>
        <begin position="75"/>
        <end position="109"/>
    </location>
</feature>
<dbReference type="SMART" id="SM00320">
    <property type="entry name" value="WD40"/>
    <property type="match status" value="6"/>
</dbReference>
<dbReference type="PANTHER" id="PTHR10856:SF20">
    <property type="entry name" value="CORONIN-7"/>
    <property type="match status" value="1"/>
</dbReference>
<feature type="compositionally biased region" description="Basic and acidic residues" evidence="10">
    <location>
        <begin position="726"/>
        <end position="736"/>
    </location>
</feature>
<evidence type="ECO:0000256" key="6">
    <source>
        <dbReference type="ARBA" id="ARBA00023203"/>
    </source>
</evidence>
<dbReference type="InterPro" id="IPR036322">
    <property type="entry name" value="WD40_repeat_dom_sf"/>
</dbReference>
<evidence type="ECO:0000256" key="10">
    <source>
        <dbReference type="SAM" id="MobiDB-lite"/>
    </source>
</evidence>
<feature type="region of interest" description="Disordered" evidence="10">
    <location>
        <begin position="492"/>
        <end position="511"/>
    </location>
</feature>
<feature type="region of interest" description="Disordered" evidence="10">
    <location>
        <begin position="334"/>
        <end position="353"/>
    </location>
</feature>
<reference evidence="12" key="1">
    <citation type="submission" date="2020-11" db="EMBL/GenBank/DDBJ databases">
        <authorList>
            <person name="Tran Van P."/>
        </authorList>
    </citation>
    <scope>NUCLEOTIDE SEQUENCE</scope>
</reference>
<comment type="similarity">
    <text evidence="2 9">Belongs to the WD repeat coronin family.</text>
</comment>
<dbReference type="Pfam" id="PF08953">
    <property type="entry name" value="DUF1899"/>
    <property type="match status" value="2"/>
</dbReference>
<evidence type="ECO:0000256" key="1">
    <source>
        <dbReference type="ARBA" id="ARBA00004496"/>
    </source>
</evidence>
<evidence type="ECO:0000256" key="2">
    <source>
        <dbReference type="ARBA" id="ARBA00009482"/>
    </source>
</evidence>
<dbReference type="EMBL" id="OD564824">
    <property type="protein sequence ID" value="CAD7439939.1"/>
    <property type="molecule type" value="Genomic_DNA"/>
</dbReference>
<evidence type="ECO:0000256" key="3">
    <source>
        <dbReference type="ARBA" id="ARBA00022490"/>
    </source>
</evidence>
<dbReference type="GO" id="GO:0030036">
    <property type="term" value="P:actin cytoskeleton organization"/>
    <property type="evidence" value="ECO:0007669"/>
    <property type="project" value="UniProtKB-ARBA"/>
</dbReference>
<evidence type="ECO:0000313" key="12">
    <source>
        <dbReference type="EMBL" id="CAD7439939.1"/>
    </source>
</evidence>
<dbReference type="SUPFAM" id="SSF50978">
    <property type="entry name" value="WD40 repeat-like"/>
    <property type="match status" value="2"/>
</dbReference>
<dbReference type="Gene3D" id="2.130.10.10">
    <property type="entry name" value="YVTN repeat-like/Quinoprotein amine dehydrogenase"/>
    <property type="match status" value="2"/>
</dbReference>
<dbReference type="Pfam" id="PF16300">
    <property type="entry name" value="WD40_4"/>
    <property type="match status" value="2"/>
</dbReference>
<proteinExistence type="inferred from homology"/>
<feature type="compositionally biased region" description="Basic and acidic residues" evidence="10">
    <location>
        <begin position="492"/>
        <end position="508"/>
    </location>
</feature>
<accession>A0A7R9ESB1</accession>
<gene>
    <name evidence="12" type="ORF">TBIB3V08_LOCUS2478</name>
</gene>
<keyword evidence="3" id="KW-0963">Cytoplasm</keyword>
<evidence type="ECO:0000256" key="4">
    <source>
        <dbReference type="ARBA" id="ARBA00022574"/>
    </source>
</evidence>
<feature type="compositionally biased region" description="Polar residues" evidence="10">
    <location>
        <begin position="1267"/>
        <end position="1285"/>
    </location>
</feature>
<dbReference type="InterPro" id="IPR001680">
    <property type="entry name" value="WD40_rpt"/>
</dbReference>
<dbReference type="InterPro" id="IPR015048">
    <property type="entry name" value="DUF1899"/>
</dbReference>
<dbReference type="Pfam" id="PF12894">
    <property type="entry name" value="ANAPC4_WD40"/>
    <property type="match status" value="1"/>
</dbReference>
<feature type="region of interest" description="Disordered" evidence="10">
    <location>
        <begin position="688"/>
        <end position="742"/>
    </location>
</feature>
<sequence>MAWRFKASKYKNAAPIVPKPESCIRDISVGSYQTYGNNIAASAAFMAFNVDHNGSSLAVLPIDDCGRKSKTMPLLHAHTDTVTDMDFSPFHDGLLATGSQDCLVKLWHIPEKGLEESLCIAECTFSHKQRRVETVCFHPTADGLLTSTSFTTLTLWDISTEKELYSNTEHSEVIQSLSWKKDGTLMATSCKDKQVRILDPRSSNFTHVANSHQSIKDSRVIWLGDTNRILSTGFDSVSQPVNEGTAVYVLTAAASAEEPDISPLVDSNSQPGPYKEPEPGSSTAPLFASLTFTRPCDEETWRILAPDCTYEEYIAEDDDITVWGTHDNANIIREQQESSNEEREEEMEEEPEDIPTMKDVLKGVDIYSRALKRQGASEELWFQFYNVKDFTYRDFHADLFPDTTGCEAQLSASQWFEGHNTSVPRISLDPTKRASGEASIQVHRGCLSDMKAQLQNKPYTIQQKAKAKIENITKFKAEECTNETKKEEMKCKDENGLHENGDSGKNYHESGGNQQTVVVVVPPKPLPRASRAGSLSESEDVVMAATLPRPVARPRTTSTPPAVTSVNPALPISGGYKQPRLGPKPFTPPKLNFGSSAMDGDLKGTTEFSFDKVFSVPPVPGQETNGMFNKRESITSISSDFNLDSQNVNYFDNRSINRVNDIITQVPEKIDPPSSPVDDCEYQDNEAEIDKEGQQNSAKSETESFEENTVPDSPPSHSKPKTQSTAERRKLYEKRISSMANEQDIVVDGAVLTKMDDSSDDKLEDFERASVQRTSIAERRRLYESRSVSVQDPAAVDKRSPNVSPTPLRRRDSFKTPKTPVSDSVKEEEGSKRPPIPPQKQETQQTTSPKVVAPEPVTTPTPKRTSTVFGRVSKFRHLKGTPLHKSTHIENIRNVSRQISGECDGFHANPERVAVPLSGPGGKIAVFELSKTGKLPDGVIPTLVHGTIIMDFVWDPFNFNRLAVACDDGTIRLWLIPESGLSEPTNTPQVVLAGHSEKIYFIKFHPLAKDVLASASYDMTVRIWDLATKTEKIILQGHTDQMFSLAWSPCGNFCATVCKDTKLRIYKPRSSTQPVREGKGPVGSRGARVVWALEGNFIVVIGFDKVSERQIQVFKADNLSTSLNTVGLDVSPAILIPFYDEDSSTLFLTGKGDSTIYAFEITEEAPYICPLSHHRCVTLHQGLSFLPKNVCDVGSVEFARALRLTNNTIEPLSFTVPRIKSDLFQDDIFPPTKVTWQPTMTSEQWFSGLNTQPHRVSLKPEGMDNLSDAQASSQPVGGDKGQSTKPGGVSLVGAQQQQPYNRLGWNPDVSGFTKEKQEQIQRAVSSRMEVNLKLEQDDMEGVDEREWLYSIQL</sequence>
<dbReference type="InterPro" id="IPR015505">
    <property type="entry name" value="Coronin"/>
</dbReference>
<dbReference type="GO" id="GO:0003779">
    <property type="term" value="F:actin binding"/>
    <property type="evidence" value="ECO:0007669"/>
    <property type="project" value="UniProtKB-KW"/>
</dbReference>